<dbReference type="EMBL" id="BPVZ01000009">
    <property type="protein sequence ID" value="GKU96153.1"/>
    <property type="molecule type" value="Genomic_DNA"/>
</dbReference>
<gene>
    <name evidence="1" type="ORF">SLEP1_g9423</name>
</gene>
<proteinExistence type="predicted"/>
<accession>A0AAV5I4V0</accession>
<comment type="caution">
    <text evidence="1">The sequence shown here is derived from an EMBL/GenBank/DDBJ whole genome shotgun (WGS) entry which is preliminary data.</text>
</comment>
<organism evidence="1 2">
    <name type="scientific">Rubroshorea leprosula</name>
    <dbReference type="NCBI Taxonomy" id="152421"/>
    <lineage>
        <taxon>Eukaryota</taxon>
        <taxon>Viridiplantae</taxon>
        <taxon>Streptophyta</taxon>
        <taxon>Embryophyta</taxon>
        <taxon>Tracheophyta</taxon>
        <taxon>Spermatophyta</taxon>
        <taxon>Magnoliopsida</taxon>
        <taxon>eudicotyledons</taxon>
        <taxon>Gunneridae</taxon>
        <taxon>Pentapetalae</taxon>
        <taxon>rosids</taxon>
        <taxon>malvids</taxon>
        <taxon>Malvales</taxon>
        <taxon>Dipterocarpaceae</taxon>
        <taxon>Rubroshorea</taxon>
    </lineage>
</organism>
<protein>
    <submittedName>
        <fullName evidence="1">Uncharacterized protein</fullName>
    </submittedName>
</protein>
<dbReference type="AlphaFoldDB" id="A0AAV5I4V0"/>
<dbReference type="Proteomes" id="UP001054252">
    <property type="component" value="Unassembled WGS sequence"/>
</dbReference>
<evidence type="ECO:0000313" key="1">
    <source>
        <dbReference type="EMBL" id="GKU96153.1"/>
    </source>
</evidence>
<sequence>MIFLLQRRARESFLSLQTPRTAVVASQLPMVLVLVLVLAPEEQLNRTLPCN</sequence>
<name>A0AAV5I4V0_9ROSI</name>
<keyword evidence="2" id="KW-1185">Reference proteome</keyword>
<evidence type="ECO:0000313" key="2">
    <source>
        <dbReference type="Proteomes" id="UP001054252"/>
    </source>
</evidence>
<reference evidence="1 2" key="1">
    <citation type="journal article" date="2021" name="Commun. Biol.">
        <title>The genome of Shorea leprosula (Dipterocarpaceae) highlights the ecological relevance of drought in aseasonal tropical rainforests.</title>
        <authorList>
            <person name="Ng K.K.S."/>
            <person name="Kobayashi M.J."/>
            <person name="Fawcett J.A."/>
            <person name="Hatakeyama M."/>
            <person name="Paape T."/>
            <person name="Ng C.H."/>
            <person name="Ang C.C."/>
            <person name="Tnah L.H."/>
            <person name="Lee C.T."/>
            <person name="Nishiyama T."/>
            <person name="Sese J."/>
            <person name="O'Brien M.J."/>
            <person name="Copetti D."/>
            <person name="Mohd Noor M.I."/>
            <person name="Ong R.C."/>
            <person name="Putra M."/>
            <person name="Sireger I.Z."/>
            <person name="Indrioko S."/>
            <person name="Kosugi Y."/>
            <person name="Izuno A."/>
            <person name="Isagi Y."/>
            <person name="Lee S.L."/>
            <person name="Shimizu K.K."/>
        </authorList>
    </citation>
    <scope>NUCLEOTIDE SEQUENCE [LARGE SCALE GENOMIC DNA]</scope>
    <source>
        <strain evidence="1">214</strain>
    </source>
</reference>